<evidence type="ECO:0000313" key="1">
    <source>
        <dbReference type="EMBL" id="SUN67936.1"/>
    </source>
</evidence>
<protein>
    <submittedName>
        <fullName evidence="1">Uncharacterized protein</fullName>
    </submittedName>
</protein>
<proteinExistence type="predicted"/>
<dbReference type="AlphaFoldDB" id="A0A380KL41"/>
<dbReference type="EMBL" id="UHFP01000001">
    <property type="protein sequence ID" value="SUN67936.1"/>
    <property type="molecule type" value="Genomic_DNA"/>
</dbReference>
<gene>
    <name evidence="1" type="ORF">NCTC13760_00614</name>
</gene>
<organism evidence="1 2">
    <name type="scientific">Streptococcus infantarius</name>
    <dbReference type="NCBI Taxonomy" id="102684"/>
    <lineage>
        <taxon>Bacteria</taxon>
        <taxon>Bacillati</taxon>
        <taxon>Bacillota</taxon>
        <taxon>Bacilli</taxon>
        <taxon>Lactobacillales</taxon>
        <taxon>Streptococcaceae</taxon>
        <taxon>Streptococcus</taxon>
    </lineage>
</organism>
<accession>A0A380KL41</accession>
<sequence length="29" mass="3411">MVEKSVKEGNKDSVVIYRVFISLNVVFYF</sequence>
<reference evidence="1 2" key="1">
    <citation type="submission" date="2018-06" db="EMBL/GenBank/DDBJ databases">
        <authorList>
            <consortium name="Pathogen Informatics"/>
            <person name="Doyle S."/>
        </authorList>
    </citation>
    <scope>NUCLEOTIDE SEQUENCE [LARGE SCALE GENOMIC DNA]</scope>
    <source>
        <strain evidence="1 2">NCTC13760</strain>
    </source>
</reference>
<dbReference type="Proteomes" id="UP000255352">
    <property type="component" value="Unassembled WGS sequence"/>
</dbReference>
<evidence type="ECO:0000313" key="2">
    <source>
        <dbReference type="Proteomes" id="UP000255352"/>
    </source>
</evidence>
<name>A0A380KL41_9STRE</name>